<protein>
    <submittedName>
        <fullName evidence="5">Molybdate transport system ATP-binding protein</fullName>
    </submittedName>
</protein>
<keyword evidence="1" id="KW-0813">Transport</keyword>
<dbReference type="RefSeq" id="WP_354368996.1">
    <property type="nucleotide sequence ID" value="NZ_JBEPMA010000013.1"/>
</dbReference>
<dbReference type="Gene3D" id="3.40.50.300">
    <property type="entry name" value="P-loop containing nucleotide triphosphate hydrolases"/>
    <property type="match status" value="1"/>
</dbReference>
<dbReference type="PROSITE" id="PS50893">
    <property type="entry name" value="ABC_TRANSPORTER_2"/>
    <property type="match status" value="1"/>
</dbReference>
<name>A0ABV2JBR0_9FIRM</name>
<proteinExistence type="predicted"/>
<gene>
    <name evidence="5" type="ORF">ABID14_001668</name>
</gene>
<evidence type="ECO:0000256" key="2">
    <source>
        <dbReference type="ARBA" id="ARBA00022741"/>
    </source>
</evidence>
<evidence type="ECO:0000313" key="6">
    <source>
        <dbReference type="Proteomes" id="UP001549162"/>
    </source>
</evidence>
<sequence>MLEVKIYKDFGNFILDVDFKSDDKVLGILGASGSGKSITLKCIAGIIKPDRGRIVLNNRVLFDSQKHINLKPQDRKIGFLFQDYALFPNMTVYENIKTGIRNKNVDIDSIINKKLEEMNLQNVKDNKPEEISGGEKQRTALARILVNDAELLLLDEPYSAIDGYLRWIIELEIKDTIEKYGIQTLFVSHDRDEVYRMCDSITIMKDGKSESIKKTKNLFENPVTLSAAELSGCKNFSILENIKNNEFYAKDWGIELTLKNYKPCDIVGMRSHYIKITDQKVEENVYPLEIVKEIEELFNYCIIAKSEDTKLNGNIRIDIEKDRWNELKKKEKLYFQIKEEDLLYLEK</sequence>
<keyword evidence="3 5" id="KW-0067">ATP-binding</keyword>
<dbReference type="PANTHER" id="PTHR42781:SF4">
    <property type="entry name" value="SPERMIDINE_PUTRESCINE IMPORT ATP-BINDING PROTEIN POTA"/>
    <property type="match status" value="1"/>
</dbReference>
<comment type="caution">
    <text evidence="5">The sequence shown here is derived from an EMBL/GenBank/DDBJ whole genome shotgun (WGS) entry which is preliminary data.</text>
</comment>
<dbReference type="InterPro" id="IPR050093">
    <property type="entry name" value="ABC_SmlMolc_Importer"/>
</dbReference>
<dbReference type="InterPro" id="IPR003593">
    <property type="entry name" value="AAA+_ATPase"/>
</dbReference>
<accession>A0ABV2JBR0</accession>
<keyword evidence="6" id="KW-1185">Reference proteome</keyword>
<evidence type="ECO:0000259" key="4">
    <source>
        <dbReference type="PROSITE" id="PS50893"/>
    </source>
</evidence>
<dbReference type="Pfam" id="PF00005">
    <property type="entry name" value="ABC_tran"/>
    <property type="match status" value="1"/>
</dbReference>
<evidence type="ECO:0000256" key="3">
    <source>
        <dbReference type="ARBA" id="ARBA00022840"/>
    </source>
</evidence>
<feature type="domain" description="ABC transporter" evidence="4">
    <location>
        <begin position="1"/>
        <end position="231"/>
    </location>
</feature>
<dbReference type="PANTHER" id="PTHR42781">
    <property type="entry name" value="SPERMIDINE/PUTRESCINE IMPORT ATP-BINDING PROTEIN POTA"/>
    <property type="match status" value="1"/>
</dbReference>
<dbReference type="Proteomes" id="UP001549162">
    <property type="component" value="Unassembled WGS sequence"/>
</dbReference>
<reference evidence="5 6" key="1">
    <citation type="submission" date="2024-06" db="EMBL/GenBank/DDBJ databases">
        <title>Genomic Encyclopedia of Type Strains, Phase IV (KMG-IV): sequencing the most valuable type-strain genomes for metagenomic binning, comparative biology and taxonomic classification.</title>
        <authorList>
            <person name="Goeker M."/>
        </authorList>
    </citation>
    <scope>NUCLEOTIDE SEQUENCE [LARGE SCALE GENOMIC DNA]</scope>
    <source>
        <strain evidence="5 6">DSM 21460</strain>
    </source>
</reference>
<keyword evidence="2" id="KW-0547">Nucleotide-binding</keyword>
<dbReference type="SMART" id="SM00382">
    <property type="entry name" value="AAA"/>
    <property type="match status" value="1"/>
</dbReference>
<dbReference type="SUPFAM" id="SSF52540">
    <property type="entry name" value="P-loop containing nucleoside triphosphate hydrolases"/>
    <property type="match status" value="1"/>
</dbReference>
<evidence type="ECO:0000313" key="5">
    <source>
        <dbReference type="EMBL" id="MET3618033.1"/>
    </source>
</evidence>
<dbReference type="GO" id="GO:0005524">
    <property type="term" value="F:ATP binding"/>
    <property type="evidence" value="ECO:0007669"/>
    <property type="project" value="UniProtKB-KW"/>
</dbReference>
<organism evidence="5 6">
    <name type="scientific">Peptoniphilus olsenii</name>
    <dbReference type="NCBI Taxonomy" id="411570"/>
    <lineage>
        <taxon>Bacteria</taxon>
        <taxon>Bacillati</taxon>
        <taxon>Bacillota</taxon>
        <taxon>Tissierellia</taxon>
        <taxon>Tissierellales</taxon>
        <taxon>Peptoniphilaceae</taxon>
        <taxon>Peptoniphilus</taxon>
    </lineage>
</organism>
<dbReference type="InterPro" id="IPR003439">
    <property type="entry name" value="ABC_transporter-like_ATP-bd"/>
</dbReference>
<evidence type="ECO:0000256" key="1">
    <source>
        <dbReference type="ARBA" id="ARBA00022448"/>
    </source>
</evidence>
<dbReference type="EMBL" id="JBEPMA010000013">
    <property type="protein sequence ID" value="MET3618033.1"/>
    <property type="molecule type" value="Genomic_DNA"/>
</dbReference>
<dbReference type="InterPro" id="IPR027417">
    <property type="entry name" value="P-loop_NTPase"/>
</dbReference>